<dbReference type="Proteomes" id="UP001501170">
    <property type="component" value="Unassembled WGS sequence"/>
</dbReference>
<reference evidence="2 3" key="1">
    <citation type="journal article" date="2019" name="Int. J. Syst. Evol. Microbiol.">
        <title>The Global Catalogue of Microorganisms (GCM) 10K type strain sequencing project: providing services to taxonomists for standard genome sequencing and annotation.</title>
        <authorList>
            <consortium name="The Broad Institute Genomics Platform"/>
            <consortium name="The Broad Institute Genome Sequencing Center for Infectious Disease"/>
            <person name="Wu L."/>
            <person name="Ma J."/>
        </authorList>
    </citation>
    <scope>NUCLEOTIDE SEQUENCE [LARGE SCALE GENOMIC DNA]</scope>
    <source>
        <strain evidence="2 3">JCM 16227</strain>
    </source>
</reference>
<dbReference type="InterPro" id="IPR045596">
    <property type="entry name" value="DUF6459"/>
</dbReference>
<accession>A0ABN3H6L9</accession>
<feature type="compositionally biased region" description="Basic and acidic residues" evidence="1">
    <location>
        <begin position="20"/>
        <end position="29"/>
    </location>
</feature>
<keyword evidence="3" id="KW-1185">Reference proteome</keyword>
<organism evidence="2 3">
    <name type="scientific">Gordonia cholesterolivorans</name>
    <dbReference type="NCBI Taxonomy" id="559625"/>
    <lineage>
        <taxon>Bacteria</taxon>
        <taxon>Bacillati</taxon>
        <taxon>Actinomycetota</taxon>
        <taxon>Actinomycetes</taxon>
        <taxon>Mycobacteriales</taxon>
        <taxon>Gordoniaceae</taxon>
        <taxon>Gordonia</taxon>
    </lineage>
</organism>
<evidence type="ECO:0000313" key="3">
    <source>
        <dbReference type="Proteomes" id="UP001501170"/>
    </source>
</evidence>
<name>A0ABN3H6L9_9ACTN</name>
<feature type="region of interest" description="Disordered" evidence="1">
    <location>
        <begin position="1"/>
        <end position="29"/>
    </location>
</feature>
<gene>
    <name evidence="2" type="ORF">GCM10009855_07460</name>
</gene>
<dbReference type="Pfam" id="PF20060">
    <property type="entry name" value="DUF6459"/>
    <property type="match status" value="1"/>
</dbReference>
<dbReference type="EMBL" id="BAAARB010000003">
    <property type="protein sequence ID" value="GAA2370678.1"/>
    <property type="molecule type" value="Genomic_DNA"/>
</dbReference>
<evidence type="ECO:0000313" key="2">
    <source>
        <dbReference type="EMBL" id="GAA2370678.1"/>
    </source>
</evidence>
<evidence type="ECO:0000256" key="1">
    <source>
        <dbReference type="SAM" id="MobiDB-lite"/>
    </source>
</evidence>
<comment type="caution">
    <text evidence="2">The sequence shown here is derived from an EMBL/GenBank/DDBJ whole genome shotgun (WGS) entry which is preliminary data.</text>
</comment>
<proteinExistence type="predicted"/>
<sequence>MNTLGGNGIVDRPAPPVRNGAERTDADRAGAARSATVYALQQMLEVLDGRRPVDHLLRTVSAEVQSQVGSLLQHRAGPSGSAETARLLRVHLQIGGPRQAAYFGTFVRGRRVRAVAGRIEIRSVPLPSRGGPRRIAERWVIVEFAIV</sequence>
<protein>
    <submittedName>
        <fullName evidence="2">Uncharacterized protein</fullName>
    </submittedName>
</protein>